<feature type="region of interest" description="Disordered" evidence="1">
    <location>
        <begin position="146"/>
        <end position="217"/>
    </location>
</feature>
<organism evidence="3">
    <name type="scientific">Tanacetum cinerariifolium</name>
    <name type="common">Dalmatian daisy</name>
    <name type="synonym">Chrysanthemum cinerariifolium</name>
    <dbReference type="NCBI Taxonomy" id="118510"/>
    <lineage>
        <taxon>Eukaryota</taxon>
        <taxon>Viridiplantae</taxon>
        <taxon>Streptophyta</taxon>
        <taxon>Embryophyta</taxon>
        <taxon>Tracheophyta</taxon>
        <taxon>Spermatophyta</taxon>
        <taxon>Magnoliopsida</taxon>
        <taxon>eudicotyledons</taxon>
        <taxon>Gunneridae</taxon>
        <taxon>Pentapetalae</taxon>
        <taxon>asterids</taxon>
        <taxon>campanulids</taxon>
        <taxon>Asterales</taxon>
        <taxon>Asteraceae</taxon>
        <taxon>Asteroideae</taxon>
        <taxon>Anthemideae</taxon>
        <taxon>Anthemidinae</taxon>
        <taxon>Tanacetum</taxon>
    </lineage>
</organism>
<dbReference type="PANTHER" id="PTHR31973">
    <property type="entry name" value="POLYPROTEIN, PUTATIVE-RELATED"/>
    <property type="match status" value="1"/>
</dbReference>
<feature type="domain" description="PB1-like" evidence="2">
    <location>
        <begin position="7"/>
        <end position="91"/>
    </location>
</feature>
<name>A0A6L2MIG4_TANCI</name>
<dbReference type="Pfam" id="PF26130">
    <property type="entry name" value="PB1-like"/>
    <property type="match status" value="1"/>
</dbReference>
<evidence type="ECO:0000256" key="1">
    <source>
        <dbReference type="SAM" id="MobiDB-lite"/>
    </source>
</evidence>
<dbReference type="InterPro" id="IPR058594">
    <property type="entry name" value="PB1-like_dom_pln"/>
</dbReference>
<feature type="compositionally biased region" description="Basic and acidic residues" evidence="1">
    <location>
        <begin position="192"/>
        <end position="217"/>
    </location>
</feature>
<proteinExistence type="predicted"/>
<protein>
    <recommendedName>
        <fullName evidence="2">PB1-like domain-containing protein</fullName>
    </recommendedName>
</protein>
<reference evidence="3" key="1">
    <citation type="journal article" date="2019" name="Sci. Rep.">
        <title>Draft genome of Tanacetum cinerariifolium, the natural source of mosquito coil.</title>
        <authorList>
            <person name="Yamashiro T."/>
            <person name="Shiraishi A."/>
            <person name="Satake H."/>
            <person name="Nakayama K."/>
        </authorList>
    </citation>
    <scope>NUCLEOTIDE SEQUENCE</scope>
</reference>
<feature type="compositionally biased region" description="Basic and acidic residues" evidence="1">
    <location>
        <begin position="146"/>
        <end position="165"/>
    </location>
</feature>
<sequence length="508" mass="58818">MEVYSLMFTLKFNHGGVFTCVYKGGNVDWFDDVDADGFSILKVSGMIKELGYENPKMKFYYKKPTTELDTGLEPLRKDINVLDMLSYVSKYKLMEVFIKNLVDNSLLDTIDLDQEDDSVGLGITNENVEEFDPLFSYPYMQTDDLNKGVDHTKGDDNNEVVDHTEVSNNNEGVYHTEVSDNNKGNDQTESSDDNKESDDSGFKCDLEDRSDDVHPLAENNKEAVYEEVDLEDFDSEIDSDDKEAKRKKALRMLRKTVLKNLCLFGYLEKWIQSWAKRSIRLGWVFYIWTISNADLNSSLAETFPSAKHRYCLKNIYDNMKLQWREQQFKDLLWRYATATTVSYFNKNIEVLKGANKELYDWLKLIPPQHWASKTHCDVLLNNMCEVLNRQLKDGRDKPIITCLEFIREYLMKRIIIVQHVISNSNGPLTPKATKHTVGAIWNMAENRLKPGIPESWVHSSYWQATWEEMYRPAGRPPKKRKKSAAEFFDSMVKNGKLNRGGQSVTCNK</sequence>
<accession>A0A6L2MIG4</accession>
<gene>
    <name evidence="3" type="ORF">Tci_044540</name>
</gene>
<dbReference type="EMBL" id="BKCJ010006516">
    <property type="protein sequence ID" value="GEU72562.1"/>
    <property type="molecule type" value="Genomic_DNA"/>
</dbReference>
<evidence type="ECO:0000259" key="2">
    <source>
        <dbReference type="Pfam" id="PF26130"/>
    </source>
</evidence>
<comment type="caution">
    <text evidence="3">The sequence shown here is derived from an EMBL/GenBank/DDBJ whole genome shotgun (WGS) entry which is preliminary data.</text>
</comment>
<feature type="compositionally biased region" description="Polar residues" evidence="1">
    <location>
        <begin position="179"/>
        <end position="188"/>
    </location>
</feature>
<dbReference type="AlphaFoldDB" id="A0A6L2MIG4"/>
<evidence type="ECO:0000313" key="3">
    <source>
        <dbReference type="EMBL" id="GEU72562.1"/>
    </source>
</evidence>
<dbReference type="PANTHER" id="PTHR31973:SF190">
    <property type="entry name" value="MULE TRANSPOSASE DOMAIN-CONTAINING PROTEIN"/>
    <property type="match status" value="1"/>
</dbReference>